<organism evidence="1 2">
    <name type="scientific">Streptomyces luteireticuli</name>
    <dbReference type="NCBI Taxonomy" id="173858"/>
    <lineage>
        <taxon>Bacteria</taxon>
        <taxon>Bacillati</taxon>
        <taxon>Actinomycetota</taxon>
        <taxon>Actinomycetes</taxon>
        <taxon>Kitasatosporales</taxon>
        <taxon>Streptomycetaceae</taxon>
        <taxon>Streptomyces</taxon>
    </lineage>
</organism>
<comment type="caution">
    <text evidence="1">The sequence shown here is derived from an EMBL/GenBank/DDBJ whole genome shotgun (WGS) entry which is preliminary data.</text>
</comment>
<evidence type="ECO:0000313" key="1">
    <source>
        <dbReference type="EMBL" id="GAA0396825.1"/>
    </source>
</evidence>
<reference evidence="1 2" key="1">
    <citation type="journal article" date="2019" name="Int. J. Syst. Evol. Microbiol.">
        <title>The Global Catalogue of Microorganisms (GCM) 10K type strain sequencing project: providing services to taxonomists for standard genome sequencing and annotation.</title>
        <authorList>
            <consortium name="The Broad Institute Genomics Platform"/>
            <consortium name="The Broad Institute Genome Sequencing Center for Infectious Disease"/>
            <person name="Wu L."/>
            <person name="Ma J."/>
        </authorList>
    </citation>
    <scope>NUCLEOTIDE SEQUENCE [LARGE SCALE GENOMIC DNA]</scope>
    <source>
        <strain evidence="1 2">JCM 4788</strain>
    </source>
</reference>
<dbReference type="PIRSF" id="PIRSF007531">
    <property type="entry name" value="CPT"/>
    <property type="match status" value="1"/>
</dbReference>
<gene>
    <name evidence="1" type="ORF">GCM10010357_17430</name>
</gene>
<sequence>MREPGQAVFLAGTSGAGKSTTAAELQKILPEPFLALGLDTFFGTLPHRWTSEGADSADGFSYVRDTDAEGHARLRIDYGPVGARLLAGMRRAVAALLREGNNVIVDEMPIDASVMPAWRTALAGRRVLWVHLTGPLATLESREAERYPERFRGLSRGHYDVCAPDDFDLVLDVSALGPRERARRVAAALSLHPQAC</sequence>
<accession>A0ABN0YIK6</accession>
<dbReference type="Gene3D" id="3.40.50.300">
    <property type="entry name" value="P-loop containing nucleotide triphosphate hydrolases"/>
    <property type="match status" value="1"/>
</dbReference>
<dbReference type="Proteomes" id="UP001500879">
    <property type="component" value="Unassembled WGS sequence"/>
</dbReference>
<name>A0ABN0YIK6_9ACTN</name>
<evidence type="ECO:0008006" key="3">
    <source>
        <dbReference type="Google" id="ProtNLM"/>
    </source>
</evidence>
<dbReference type="EMBL" id="BAAABX010000018">
    <property type="protein sequence ID" value="GAA0396825.1"/>
    <property type="molecule type" value="Genomic_DNA"/>
</dbReference>
<dbReference type="RefSeq" id="WP_344021715.1">
    <property type="nucleotide sequence ID" value="NZ_BAAABX010000018.1"/>
</dbReference>
<dbReference type="SUPFAM" id="SSF52540">
    <property type="entry name" value="P-loop containing nucleoside triphosphate hydrolases"/>
    <property type="match status" value="1"/>
</dbReference>
<proteinExistence type="predicted"/>
<dbReference type="Pfam" id="PF07931">
    <property type="entry name" value="CPT"/>
    <property type="match status" value="1"/>
</dbReference>
<evidence type="ECO:0000313" key="2">
    <source>
        <dbReference type="Proteomes" id="UP001500879"/>
    </source>
</evidence>
<dbReference type="InterPro" id="IPR012853">
    <property type="entry name" value="CPT"/>
</dbReference>
<dbReference type="InterPro" id="IPR027417">
    <property type="entry name" value="P-loop_NTPase"/>
</dbReference>
<keyword evidence="2" id="KW-1185">Reference proteome</keyword>
<protein>
    <recommendedName>
        <fullName evidence="3">Chloramphenicol phosphotransferase</fullName>
    </recommendedName>
</protein>